<sequence length="217" mass="23485">MSLPQLLAYGLPGLPLAVLGLPLYVYLATFYARDLLLGTGTVGAILLVARLFDVVTDPLAGYVSDHWPRQDWRRRGPMVLGMPWLLLGIWMLFLPPPGIGGGWLLLGTLLAYLGWTLVSIPYAAWGAELSDDYHERSRLAASREGFQALGVLLALVLPTWAGIAENAGASLRLLFFAVLLTLVPTVLLAVRLLPESVQLFGGRLSWPDCVSLAPTAP</sequence>
<evidence type="ECO:0000256" key="1">
    <source>
        <dbReference type="ARBA" id="ARBA00009617"/>
    </source>
</evidence>
<comment type="similarity">
    <text evidence="1">Belongs to the sodium:galactoside symporter (TC 2.A.2) family.</text>
</comment>
<evidence type="ECO:0000313" key="3">
    <source>
        <dbReference type="EMBL" id="BCX82470.1"/>
    </source>
</evidence>
<feature type="transmembrane region" description="Helical" evidence="2">
    <location>
        <begin position="146"/>
        <end position="163"/>
    </location>
</feature>
<protein>
    <recommendedName>
        <fullName evidence="5">MFS transporter</fullName>
    </recommendedName>
</protein>
<keyword evidence="4" id="KW-1185">Reference proteome</keyword>
<dbReference type="KEGG" id="mcau:MIT9_P2056"/>
<feature type="transmembrane region" description="Helical" evidence="2">
    <location>
        <begin position="169"/>
        <end position="193"/>
    </location>
</feature>
<dbReference type="RefSeq" id="WP_317704870.1">
    <property type="nucleotide sequence ID" value="NZ_AP024714.1"/>
</dbReference>
<feature type="transmembrane region" description="Helical" evidence="2">
    <location>
        <begin position="100"/>
        <end position="125"/>
    </location>
</feature>
<dbReference type="InterPro" id="IPR036259">
    <property type="entry name" value="MFS_trans_sf"/>
</dbReference>
<gene>
    <name evidence="3" type="ORF">MIT9_P2056</name>
</gene>
<name>A0AAU9C5F4_9GAMM</name>
<reference evidence="4" key="1">
    <citation type="journal article" date="2024" name="Int. J. Syst. Evol. Microbiol.">
        <title>Methylomarinovum tepidoasis sp. nov., a moderately thermophilic methanotroph of the family Methylothermaceae isolated from a deep-sea hydrothermal field.</title>
        <authorList>
            <person name="Hirayama H."/>
            <person name="Takaki Y."/>
            <person name="Abe M."/>
            <person name="Miyazaki M."/>
            <person name="Uematsu K."/>
            <person name="Matsui Y."/>
            <person name="Takai K."/>
        </authorList>
    </citation>
    <scope>NUCLEOTIDE SEQUENCE [LARGE SCALE GENOMIC DNA]</scope>
    <source>
        <strain evidence="4">IT-9</strain>
    </source>
</reference>
<organism evidence="3 4">
    <name type="scientific">Methylomarinovum caldicuralii</name>
    <dbReference type="NCBI Taxonomy" id="438856"/>
    <lineage>
        <taxon>Bacteria</taxon>
        <taxon>Pseudomonadati</taxon>
        <taxon>Pseudomonadota</taxon>
        <taxon>Gammaproteobacteria</taxon>
        <taxon>Methylococcales</taxon>
        <taxon>Methylothermaceae</taxon>
        <taxon>Methylomarinovum</taxon>
    </lineage>
</organism>
<accession>A0AAU9C5F4</accession>
<dbReference type="GO" id="GO:0015293">
    <property type="term" value="F:symporter activity"/>
    <property type="evidence" value="ECO:0007669"/>
    <property type="project" value="InterPro"/>
</dbReference>
<dbReference type="GO" id="GO:0008643">
    <property type="term" value="P:carbohydrate transport"/>
    <property type="evidence" value="ECO:0007669"/>
    <property type="project" value="InterPro"/>
</dbReference>
<dbReference type="InterPro" id="IPR039672">
    <property type="entry name" value="MFS_2"/>
</dbReference>
<dbReference type="Proteomes" id="UP001321825">
    <property type="component" value="Chromosome"/>
</dbReference>
<dbReference type="PANTHER" id="PTHR11328">
    <property type="entry name" value="MAJOR FACILITATOR SUPERFAMILY DOMAIN-CONTAINING PROTEIN"/>
    <property type="match status" value="1"/>
</dbReference>
<feature type="transmembrane region" description="Helical" evidence="2">
    <location>
        <begin position="76"/>
        <end position="94"/>
    </location>
</feature>
<keyword evidence="2" id="KW-1133">Transmembrane helix</keyword>
<proteinExistence type="inferred from homology"/>
<dbReference type="GO" id="GO:0005886">
    <property type="term" value="C:plasma membrane"/>
    <property type="evidence" value="ECO:0007669"/>
    <property type="project" value="TreeGrafter"/>
</dbReference>
<feature type="transmembrane region" description="Helical" evidence="2">
    <location>
        <begin position="7"/>
        <end position="29"/>
    </location>
</feature>
<feature type="transmembrane region" description="Helical" evidence="2">
    <location>
        <begin position="35"/>
        <end position="55"/>
    </location>
</feature>
<evidence type="ECO:0000256" key="2">
    <source>
        <dbReference type="SAM" id="Phobius"/>
    </source>
</evidence>
<dbReference type="Gene3D" id="1.20.1250.20">
    <property type="entry name" value="MFS general substrate transporter like domains"/>
    <property type="match status" value="1"/>
</dbReference>
<dbReference type="SUPFAM" id="SSF103473">
    <property type="entry name" value="MFS general substrate transporter"/>
    <property type="match status" value="1"/>
</dbReference>
<keyword evidence="2" id="KW-0472">Membrane</keyword>
<dbReference type="Pfam" id="PF13347">
    <property type="entry name" value="MFS_2"/>
    <property type="match status" value="1"/>
</dbReference>
<dbReference type="EMBL" id="AP024714">
    <property type="protein sequence ID" value="BCX82470.1"/>
    <property type="molecule type" value="Genomic_DNA"/>
</dbReference>
<evidence type="ECO:0000313" key="4">
    <source>
        <dbReference type="Proteomes" id="UP001321825"/>
    </source>
</evidence>
<dbReference type="PANTHER" id="PTHR11328:SF24">
    <property type="entry name" value="MAJOR FACILITATOR SUPERFAMILY (MFS) PROFILE DOMAIN-CONTAINING PROTEIN"/>
    <property type="match status" value="1"/>
</dbReference>
<dbReference type="AlphaFoldDB" id="A0AAU9C5F4"/>
<evidence type="ECO:0008006" key="5">
    <source>
        <dbReference type="Google" id="ProtNLM"/>
    </source>
</evidence>
<keyword evidence="2" id="KW-0812">Transmembrane</keyword>